<proteinExistence type="predicted"/>
<sequence>MSLSGAWSVGRRAPLHLSTHPRCFSSTVVWSPLLAGWSDRRPTVCSLTSNRFQASLLWSHGMRCRNLEFVVALLLLLGLSSS</sequence>
<organism evidence="1 2">
    <name type="scientific">Platanthera guangdongensis</name>
    <dbReference type="NCBI Taxonomy" id="2320717"/>
    <lineage>
        <taxon>Eukaryota</taxon>
        <taxon>Viridiplantae</taxon>
        <taxon>Streptophyta</taxon>
        <taxon>Embryophyta</taxon>
        <taxon>Tracheophyta</taxon>
        <taxon>Spermatophyta</taxon>
        <taxon>Magnoliopsida</taxon>
        <taxon>Liliopsida</taxon>
        <taxon>Asparagales</taxon>
        <taxon>Orchidaceae</taxon>
        <taxon>Orchidoideae</taxon>
        <taxon>Orchideae</taxon>
        <taxon>Orchidinae</taxon>
        <taxon>Platanthera</taxon>
    </lineage>
</organism>
<name>A0ABR2MJ72_9ASPA</name>
<keyword evidence="2" id="KW-1185">Reference proteome</keyword>
<gene>
    <name evidence="1" type="ORF">KSP40_PGU003430</name>
</gene>
<evidence type="ECO:0000313" key="2">
    <source>
        <dbReference type="Proteomes" id="UP001412067"/>
    </source>
</evidence>
<protein>
    <submittedName>
        <fullName evidence="1">Uncharacterized protein</fullName>
    </submittedName>
</protein>
<evidence type="ECO:0000313" key="1">
    <source>
        <dbReference type="EMBL" id="KAK8964213.1"/>
    </source>
</evidence>
<accession>A0ABR2MJ72</accession>
<reference evidence="1 2" key="1">
    <citation type="journal article" date="2022" name="Nat. Plants">
        <title>Genomes of leafy and leafless Platanthera orchids illuminate the evolution of mycoheterotrophy.</title>
        <authorList>
            <person name="Li M.H."/>
            <person name="Liu K.W."/>
            <person name="Li Z."/>
            <person name="Lu H.C."/>
            <person name="Ye Q.L."/>
            <person name="Zhang D."/>
            <person name="Wang J.Y."/>
            <person name="Li Y.F."/>
            <person name="Zhong Z.M."/>
            <person name="Liu X."/>
            <person name="Yu X."/>
            <person name="Liu D.K."/>
            <person name="Tu X.D."/>
            <person name="Liu B."/>
            <person name="Hao Y."/>
            <person name="Liao X.Y."/>
            <person name="Jiang Y.T."/>
            <person name="Sun W.H."/>
            <person name="Chen J."/>
            <person name="Chen Y.Q."/>
            <person name="Ai Y."/>
            <person name="Zhai J.W."/>
            <person name="Wu S.S."/>
            <person name="Zhou Z."/>
            <person name="Hsiao Y.Y."/>
            <person name="Wu W.L."/>
            <person name="Chen Y.Y."/>
            <person name="Lin Y.F."/>
            <person name="Hsu J.L."/>
            <person name="Li C.Y."/>
            <person name="Wang Z.W."/>
            <person name="Zhao X."/>
            <person name="Zhong W.Y."/>
            <person name="Ma X.K."/>
            <person name="Ma L."/>
            <person name="Huang J."/>
            <person name="Chen G.Z."/>
            <person name="Huang M.Z."/>
            <person name="Huang L."/>
            <person name="Peng D.H."/>
            <person name="Luo Y.B."/>
            <person name="Zou S.Q."/>
            <person name="Chen S.P."/>
            <person name="Lan S."/>
            <person name="Tsai W.C."/>
            <person name="Van de Peer Y."/>
            <person name="Liu Z.J."/>
        </authorList>
    </citation>
    <scope>NUCLEOTIDE SEQUENCE [LARGE SCALE GENOMIC DNA]</scope>
    <source>
        <strain evidence="1">Lor288</strain>
    </source>
</reference>
<comment type="caution">
    <text evidence="1">The sequence shown here is derived from an EMBL/GenBank/DDBJ whole genome shotgun (WGS) entry which is preliminary data.</text>
</comment>
<dbReference type="EMBL" id="JBBWWR010000007">
    <property type="protein sequence ID" value="KAK8964213.1"/>
    <property type="molecule type" value="Genomic_DNA"/>
</dbReference>
<dbReference type="Proteomes" id="UP001412067">
    <property type="component" value="Unassembled WGS sequence"/>
</dbReference>